<dbReference type="InterPro" id="IPR000192">
    <property type="entry name" value="Aminotrans_V_dom"/>
</dbReference>
<dbReference type="InterPro" id="IPR015424">
    <property type="entry name" value="PyrdxlP-dep_Trfase"/>
</dbReference>
<dbReference type="PROSITE" id="PS00595">
    <property type="entry name" value="AA_TRANSFER_CLASS_5"/>
    <property type="match status" value="1"/>
</dbReference>
<dbReference type="RefSeq" id="WP_268041139.1">
    <property type="nucleotide sequence ID" value="NZ_JAPQER010000004.1"/>
</dbReference>
<keyword evidence="3" id="KW-0663">Pyridoxal phosphate</keyword>
<keyword evidence="8" id="KW-1185">Reference proteome</keyword>
<dbReference type="Gene3D" id="3.90.1150.10">
    <property type="entry name" value="Aspartate Aminotransferase, domain 1"/>
    <property type="match status" value="1"/>
</dbReference>
<dbReference type="Pfam" id="PF00266">
    <property type="entry name" value="Aminotran_5"/>
    <property type="match status" value="1"/>
</dbReference>
<evidence type="ECO:0000256" key="4">
    <source>
        <dbReference type="RuleBase" id="RU004075"/>
    </source>
</evidence>
<dbReference type="PIRSF" id="PIRSF000524">
    <property type="entry name" value="SPT"/>
    <property type="match status" value="1"/>
</dbReference>
<keyword evidence="7" id="KW-0808">Transferase</keyword>
<evidence type="ECO:0000313" key="8">
    <source>
        <dbReference type="Proteomes" id="UP001078443"/>
    </source>
</evidence>
<dbReference type="Proteomes" id="UP001078443">
    <property type="component" value="Unassembled WGS sequence"/>
</dbReference>
<dbReference type="InterPro" id="IPR024169">
    <property type="entry name" value="SP_NH2Trfase/AEP_transaminase"/>
</dbReference>
<comment type="similarity">
    <text evidence="2 4">Belongs to the class-V pyridoxal-phosphate-dependent aminotransferase family.</text>
</comment>
<evidence type="ECO:0000256" key="5">
    <source>
        <dbReference type="RuleBase" id="RU004504"/>
    </source>
</evidence>
<evidence type="ECO:0000256" key="1">
    <source>
        <dbReference type="ARBA" id="ARBA00001933"/>
    </source>
</evidence>
<dbReference type="InterPro" id="IPR020578">
    <property type="entry name" value="Aminotrans_V_PyrdxlP_BS"/>
</dbReference>
<organism evidence="7 8">
    <name type="scientific">Clostridium aestuarii</name>
    <dbReference type="NCBI Taxonomy" id="338193"/>
    <lineage>
        <taxon>Bacteria</taxon>
        <taxon>Bacillati</taxon>
        <taxon>Bacillota</taxon>
        <taxon>Clostridia</taxon>
        <taxon>Eubacteriales</taxon>
        <taxon>Clostridiaceae</taxon>
        <taxon>Clostridium</taxon>
    </lineage>
</organism>
<evidence type="ECO:0000256" key="3">
    <source>
        <dbReference type="ARBA" id="ARBA00022898"/>
    </source>
</evidence>
<protein>
    <submittedName>
        <fullName evidence="7">Alanine--glyoxylate aminotransferase family protein</fullName>
    </submittedName>
</protein>
<proteinExistence type="inferred from homology"/>
<gene>
    <name evidence="7" type="ORF">OW763_10740</name>
</gene>
<reference evidence="7" key="1">
    <citation type="submission" date="2022-12" db="EMBL/GenBank/DDBJ databases">
        <authorList>
            <person name="Wang J."/>
        </authorList>
    </citation>
    <scope>NUCLEOTIDE SEQUENCE</scope>
    <source>
        <strain evidence="7">HY-45-18</strain>
    </source>
</reference>
<comment type="cofactor">
    <cofactor evidence="1 5">
        <name>pyridoxal 5'-phosphate</name>
        <dbReference type="ChEBI" id="CHEBI:597326"/>
    </cofactor>
</comment>
<keyword evidence="7" id="KW-0032">Aminotransferase</keyword>
<dbReference type="PANTHER" id="PTHR21152">
    <property type="entry name" value="AMINOTRANSFERASE CLASS V"/>
    <property type="match status" value="1"/>
</dbReference>
<name>A0ABT4D0Q5_9CLOT</name>
<evidence type="ECO:0000313" key="7">
    <source>
        <dbReference type="EMBL" id="MCY6484817.1"/>
    </source>
</evidence>
<dbReference type="PANTHER" id="PTHR21152:SF40">
    <property type="entry name" value="ALANINE--GLYOXYLATE AMINOTRANSFERASE"/>
    <property type="match status" value="1"/>
</dbReference>
<dbReference type="SUPFAM" id="SSF53383">
    <property type="entry name" value="PLP-dependent transferases"/>
    <property type="match status" value="1"/>
</dbReference>
<comment type="caution">
    <text evidence="7">The sequence shown here is derived from an EMBL/GenBank/DDBJ whole genome shotgun (WGS) entry which is preliminary data.</text>
</comment>
<evidence type="ECO:0000259" key="6">
    <source>
        <dbReference type="Pfam" id="PF00266"/>
    </source>
</evidence>
<dbReference type="Gene3D" id="3.40.640.10">
    <property type="entry name" value="Type I PLP-dependent aspartate aminotransferase-like (Major domain)"/>
    <property type="match status" value="1"/>
</dbReference>
<evidence type="ECO:0000256" key="2">
    <source>
        <dbReference type="ARBA" id="ARBA00009236"/>
    </source>
</evidence>
<accession>A0ABT4D0Q5</accession>
<dbReference type="GO" id="GO:0008483">
    <property type="term" value="F:transaminase activity"/>
    <property type="evidence" value="ECO:0007669"/>
    <property type="project" value="UniProtKB-KW"/>
</dbReference>
<dbReference type="InterPro" id="IPR015421">
    <property type="entry name" value="PyrdxlP-dep_Trfase_major"/>
</dbReference>
<sequence length="357" mass="39774">MKNKLLMTPGPTTVPNRVLKKMSEAVIHHRSGEYCNLFAEMNEKIKYVFQTENPVLTFPAAGTGGLEAAIVNMFSKGDKVLAVSAGVFGERFIKIAKIYGLEVDVIKVPWGNAVKVEQIKDNLKDDHKAIIVTHNETSTAAVNPIKEIGAFMKDKKQLFIVDGVSSIGGIEAKMDDWNIDVLITASQKALMTPPGLTFIGVSDKAWEVVEKSTLPKNYFDFKNARAYLEKPMPQNPYTPAVTLIAAANEALRMIEEEGLYNVYARHEKFAQMFRDESVKMGLKLYANKNCLSNTVTGIVFNEDNKASYIKKRMEEEFNIIIAGGQEHLKGKMIRIGHMGCVNESMIDRTVKALQKCC</sequence>
<dbReference type="InterPro" id="IPR015422">
    <property type="entry name" value="PyrdxlP-dep_Trfase_small"/>
</dbReference>
<feature type="domain" description="Aminotransferase class V" evidence="6">
    <location>
        <begin position="6"/>
        <end position="337"/>
    </location>
</feature>
<dbReference type="EMBL" id="JAPQER010000004">
    <property type="protein sequence ID" value="MCY6484817.1"/>
    <property type="molecule type" value="Genomic_DNA"/>
</dbReference>